<dbReference type="RefSeq" id="WP_101537624.1">
    <property type="nucleotide sequence ID" value="NZ_MXAV01000027.1"/>
</dbReference>
<dbReference type="InParanoid" id="A0A2I1DMC8"/>
<accession>A0A2I1DMC8</accession>
<dbReference type="Gene3D" id="3.40.630.30">
    <property type="match status" value="1"/>
</dbReference>
<dbReference type="Pfam" id="PF13508">
    <property type="entry name" value="Acetyltransf_7"/>
    <property type="match status" value="1"/>
</dbReference>
<dbReference type="GO" id="GO:0016747">
    <property type="term" value="F:acyltransferase activity, transferring groups other than amino-acyl groups"/>
    <property type="evidence" value="ECO:0007669"/>
    <property type="project" value="InterPro"/>
</dbReference>
<evidence type="ECO:0000313" key="2">
    <source>
        <dbReference type="EMBL" id="PKY11030.1"/>
    </source>
</evidence>
<keyword evidence="3" id="KW-1185">Reference proteome</keyword>
<sequence length="121" mass="14122">MRSYIEWAWGWNETAQHNGFWRNLPIENFKIICVSGQPAGAFYVEENEQRHWLRMIFLRPEFQGGGVGSALLGLEVERARCAGKFLELRIIKINPAKRLYDRLGFKVVEEDDVTYSMKMVP</sequence>
<dbReference type="EMBL" id="MXAV01000027">
    <property type="protein sequence ID" value="PKY11030.1"/>
    <property type="molecule type" value="Genomic_DNA"/>
</dbReference>
<dbReference type="OrthoDB" id="5525374at2"/>
<dbReference type="InterPro" id="IPR016181">
    <property type="entry name" value="Acyl_CoA_acyltransferase"/>
</dbReference>
<organism evidence="2 3">
    <name type="scientific">Acidithiobacillus marinus</name>
    <dbReference type="NCBI Taxonomy" id="187490"/>
    <lineage>
        <taxon>Bacteria</taxon>
        <taxon>Pseudomonadati</taxon>
        <taxon>Pseudomonadota</taxon>
        <taxon>Acidithiobacillia</taxon>
        <taxon>Acidithiobacillales</taxon>
        <taxon>Acidithiobacillaceae</taxon>
        <taxon>Acidithiobacillus</taxon>
    </lineage>
</organism>
<reference evidence="2 3" key="1">
    <citation type="submission" date="2017-03" db="EMBL/GenBank/DDBJ databases">
        <title>Draft genime sequence of the acidophilic sulfur-oxidizing bacterium Acidithiobacillus sp. SH, isolated from seawater.</title>
        <authorList>
            <person name="Sharmin S."/>
            <person name="Tokuhisa M."/>
            <person name="Kanao T."/>
            <person name="Kamimura K."/>
        </authorList>
    </citation>
    <scope>NUCLEOTIDE SEQUENCE [LARGE SCALE GENOMIC DNA]</scope>
    <source>
        <strain evidence="2 3">SH</strain>
    </source>
</reference>
<dbReference type="Proteomes" id="UP000234329">
    <property type="component" value="Unassembled WGS sequence"/>
</dbReference>
<name>A0A2I1DMC8_9PROT</name>
<dbReference type="AlphaFoldDB" id="A0A2I1DMC8"/>
<comment type="caution">
    <text evidence="2">The sequence shown here is derived from an EMBL/GenBank/DDBJ whole genome shotgun (WGS) entry which is preliminary data.</text>
</comment>
<dbReference type="InterPro" id="IPR000182">
    <property type="entry name" value="GNAT_dom"/>
</dbReference>
<dbReference type="CDD" id="cd04301">
    <property type="entry name" value="NAT_SF"/>
    <property type="match status" value="1"/>
</dbReference>
<dbReference type="PROSITE" id="PS51186">
    <property type="entry name" value="GNAT"/>
    <property type="match status" value="1"/>
</dbReference>
<proteinExistence type="predicted"/>
<protein>
    <recommendedName>
        <fullName evidence="1">N-acetyltransferase domain-containing protein</fullName>
    </recommendedName>
</protein>
<gene>
    <name evidence="2" type="ORF">B1757_06890</name>
</gene>
<evidence type="ECO:0000313" key="3">
    <source>
        <dbReference type="Proteomes" id="UP000234329"/>
    </source>
</evidence>
<dbReference type="SUPFAM" id="SSF55729">
    <property type="entry name" value="Acyl-CoA N-acyltransferases (Nat)"/>
    <property type="match status" value="1"/>
</dbReference>
<evidence type="ECO:0000259" key="1">
    <source>
        <dbReference type="PROSITE" id="PS51186"/>
    </source>
</evidence>
<feature type="domain" description="N-acetyltransferase" evidence="1">
    <location>
        <begin position="1"/>
        <end position="121"/>
    </location>
</feature>